<dbReference type="Proteomes" id="UP001144673">
    <property type="component" value="Chromosome 6"/>
</dbReference>
<evidence type="ECO:0000313" key="2">
    <source>
        <dbReference type="EMBL" id="KAJ4156052.1"/>
    </source>
</evidence>
<keyword evidence="3" id="KW-1185">Reference proteome</keyword>
<accession>A0A9W8UND2</accession>
<protein>
    <submittedName>
        <fullName evidence="2">Uncharacterized protein</fullName>
    </submittedName>
</protein>
<dbReference type="RefSeq" id="XP_056056176.1">
    <property type="nucleotide sequence ID" value="XM_056199317.1"/>
</dbReference>
<comment type="caution">
    <text evidence="2">The sequence shown here is derived from an EMBL/GenBank/DDBJ whole genome shotgun (WGS) entry which is preliminary data.</text>
</comment>
<sequence>MSTGTTQITAGKDDADTSLRQTIDHIRSNPALYSTPTSPPELRKEPSPSKPQRRSQAAINTDVYATLCVSK</sequence>
<name>A0A9W8UND2_AKAMU</name>
<evidence type="ECO:0000256" key="1">
    <source>
        <dbReference type="SAM" id="MobiDB-lite"/>
    </source>
</evidence>
<organism evidence="2 3">
    <name type="scientific">Akanthomyces muscarius</name>
    <name type="common">Entomopathogenic fungus</name>
    <name type="synonym">Lecanicillium muscarium</name>
    <dbReference type="NCBI Taxonomy" id="2231603"/>
    <lineage>
        <taxon>Eukaryota</taxon>
        <taxon>Fungi</taxon>
        <taxon>Dikarya</taxon>
        <taxon>Ascomycota</taxon>
        <taxon>Pezizomycotina</taxon>
        <taxon>Sordariomycetes</taxon>
        <taxon>Hypocreomycetidae</taxon>
        <taxon>Hypocreales</taxon>
        <taxon>Cordycipitaceae</taxon>
        <taxon>Akanthomyces</taxon>
    </lineage>
</organism>
<proteinExistence type="predicted"/>
<gene>
    <name evidence="2" type="ORF">LMH87_001266</name>
</gene>
<evidence type="ECO:0000313" key="3">
    <source>
        <dbReference type="Proteomes" id="UP001144673"/>
    </source>
</evidence>
<dbReference type="AlphaFoldDB" id="A0A9W8UND2"/>
<feature type="compositionally biased region" description="Basic and acidic residues" evidence="1">
    <location>
        <begin position="11"/>
        <end position="27"/>
    </location>
</feature>
<dbReference type="EMBL" id="JAJHUN010000007">
    <property type="protein sequence ID" value="KAJ4156052.1"/>
    <property type="molecule type" value="Genomic_DNA"/>
</dbReference>
<feature type="region of interest" description="Disordered" evidence="1">
    <location>
        <begin position="1"/>
        <end position="59"/>
    </location>
</feature>
<reference evidence="2" key="1">
    <citation type="journal article" date="2023" name="Access Microbiol">
        <title>De-novo genome assembly for Akanthomyces muscarius, a biocontrol agent of insect agricultural pests.</title>
        <authorList>
            <person name="Erdos Z."/>
            <person name="Studholme D.J."/>
            <person name="Raymond B."/>
            <person name="Sharma M."/>
        </authorList>
    </citation>
    <scope>NUCLEOTIDE SEQUENCE</scope>
    <source>
        <strain evidence="2">Ve6</strain>
    </source>
</reference>
<dbReference type="KEGG" id="amus:LMH87_001266"/>
<dbReference type="GeneID" id="80888425"/>